<dbReference type="InterPro" id="IPR007235">
    <property type="entry name" value="Glyco_trans_28_C"/>
</dbReference>
<evidence type="ECO:0000313" key="8">
    <source>
        <dbReference type="Proteomes" id="UP000654993"/>
    </source>
</evidence>
<dbReference type="Proteomes" id="UP000654993">
    <property type="component" value="Unassembled WGS sequence"/>
</dbReference>
<dbReference type="RefSeq" id="WP_200967177.1">
    <property type="nucleotide sequence ID" value="NZ_BMAQ01000031.1"/>
</dbReference>
<gene>
    <name evidence="7" type="ORF">PRECH8_22570</name>
</gene>
<evidence type="ECO:0000259" key="6">
    <source>
        <dbReference type="Pfam" id="PF06925"/>
    </source>
</evidence>
<evidence type="ECO:0000256" key="3">
    <source>
        <dbReference type="ARBA" id="ARBA00022676"/>
    </source>
</evidence>
<organism evidence="7 8">
    <name type="scientific">Insulibacter thermoxylanivorax</name>
    <dbReference type="NCBI Taxonomy" id="2749268"/>
    <lineage>
        <taxon>Bacteria</taxon>
        <taxon>Bacillati</taxon>
        <taxon>Bacillota</taxon>
        <taxon>Bacilli</taxon>
        <taxon>Bacillales</taxon>
        <taxon>Paenibacillaceae</taxon>
        <taxon>Insulibacter</taxon>
    </lineage>
</organism>
<proteinExistence type="inferred from homology"/>
<reference evidence="7" key="2">
    <citation type="journal article" date="2021" name="Data Brief">
        <title>Draft genome sequence data of the facultative, thermophilic, xylanolytic bacterium Paenibacillus sp. strain DA-C8.</title>
        <authorList>
            <person name="Chhe C."/>
            <person name="Uke A."/>
            <person name="Baramee S."/>
            <person name="Ungkulpasvich U."/>
            <person name="Tachaapaikoon C."/>
            <person name="Pason P."/>
            <person name="Waeonukul R."/>
            <person name="Ratanakhanokchai K."/>
            <person name="Kosugi A."/>
        </authorList>
    </citation>
    <scope>NUCLEOTIDE SEQUENCE</scope>
    <source>
        <strain evidence="7">DA-C8</strain>
    </source>
</reference>
<dbReference type="Pfam" id="PF04101">
    <property type="entry name" value="Glyco_tran_28_C"/>
    <property type="match status" value="1"/>
</dbReference>
<comment type="caution">
    <text evidence="7">The sequence shown here is derived from an EMBL/GenBank/DDBJ whole genome shotgun (WGS) entry which is preliminary data.</text>
</comment>
<sequence>MRKRRVLLLSEGFGTGHTRAAHAISKGISTLSPDIITKVLELGAFLHPTIAPMIFKAYRKTVINRPKLYSLLYRSQYNKSLNRVAQLALHRIFYAQTANVIEQLRPDVVISTHPFPSTVISRLKRIGLKIPLCTVITDYDAHGTWMSSGTNLYLVSTADVRDKLIAKGVAKQKIEVTGIPVHPDFWYKHNRKELLVELNLRDLPTVLVMGGGWGIMSSVEMLEYMVKWREQVQFILCLGDNEKAREELLENPVFRHPNIHVLGYTNQVHKLMDVADLLVTKPGGMTSTEAMAKKLPMLFYDAIPGQEEENLQYFIKNGIAEMIDGQETIAKWLNMLVSDKEEYEHRRRIFESSVNAYRPQRCVERILQFLDDAIEADRTRANA</sequence>
<comment type="subcellular location">
    <subcellularLocation>
        <location evidence="1">Membrane</location>
    </subcellularLocation>
</comment>
<dbReference type="SUPFAM" id="SSF53756">
    <property type="entry name" value="UDP-Glycosyltransferase/glycogen phosphorylase"/>
    <property type="match status" value="1"/>
</dbReference>
<dbReference type="EMBL" id="BMAQ01000031">
    <property type="protein sequence ID" value="GFR38961.1"/>
    <property type="molecule type" value="Genomic_DNA"/>
</dbReference>
<accession>A0A916VGW3</accession>
<dbReference type="PANTHER" id="PTHR43025">
    <property type="entry name" value="MONOGALACTOSYLDIACYLGLYCEROL SYNTHASE"/>
    <property type="match status" value="1"/>
</dbReference>
<dbReference type="InterPro" id="IPR050519">
    <property type="entry name" value="Glycosyltransf_28_UgtP"/>
</dbReference>
<dbReference type="GO" id="GO:0009247">
    <property type="term" value="P:glycolipid biosynthetic process"/>
    <property type="evidence" value="ECO:0007669"/>
    <property type="project" value="InterPro"/>
</dbReference>
<dbReference type="GO" id="GO:0016758">
    <property type="term" value="F:hexosyltransferase activity"/>
    <property type="evidence" value="ECO:0007669"/>
    <property type="project" value="InterPro"/>
</dbReference>
<keyword evidence="8" id="KW-1185">Reference proteome</keyword>
<keyword evidence="3" id="KW-0328">Glycosyltransferase</keyword>
<feature type="domain" description="Glycosyl transferase family 28 C-terminal" evidence="5">
    <location>
        <begin position="205"/>
        <end position="339"/>
    </location>
</feature>
<dbReference type="GO" id="GO:0016020">
    <property type="term" value="C:membrane"/>
    <property type="evidence" value="ECO:0007669"/>
    <property type="project" value="UniProtKB-SubCell"/>
</dbReference>
<comment type="similarity">
    <text evidence="2">Belongs to the glycosyltransferase 28 family.</text>
</comment>
<evidence type="ECO:0000313" key="7">
    <source>
        <dbReference type="EMBL" id="GFR38961.1"/>
    </source>
</evidence>
<reference evidence="7" key="1">
    <citation type="submission" date="2020-08" db="EMBL/GenBank/DDBJ databases">
        <authorList>
            <person name="Uke A."/>
            <person name="Chhe C."/>
            <person name="Baramee S."/>
            <person name="Kosugi A."/>
        </authorList>
    </citation>
    <scope>NUCLEOTIDE SEQUENCE</scope>
    <source>
        <strain evidence="7">DA-C8</strain>
    </source>
</reference>
<name>A0A916VGW3_9BACL</name>
<feature type="domain" description="Diacylglycerol glucosyltransferase N-terminal" evidence="6">
    <location>
        <begin position="17"/>
        <end position="181"/>
    </location>
</feature>
<evidence type="ECO:0000256" key="1">
    <source>
        <dbReference type="ARBA" id="ARBA00004370"/>
    </source>
</evidence>
<dbReference type="InterPro" id="IPR009695">
    <property type="entry name" value="Diacylglyc_glucosyltr_N"/>
</dbReference>
<dbReference type="AlphaFoldDB" id="A0A916VGW3"/>
<keyword evidence="4" id="KW-0808">Transferase</keyword>
<dbReference type="Gene3D" id="3.40.50.2000">
    <property type="entry name" value="Glycogen Phosphorylase B"/>
    <property type="match status" value="1"/>
</dbReference>
<evidence type="ECO:0000256" key="2">
    <source>
        <dbReference type="ARBA" id="ARBA00006962"/>
    </source>
</evidence>
<evidence type="ECO:0000256" key="4">
    <source>
        <dbReference type="ARBA" id="ARBA00022679"/>
    </source>
</evidence>
<dbReference type="PANTHER" id="PTHR43025:SF3">
    <property type="entry name" value="MONOGALACTOSYLDIACYLGLYCEROL SYNTHASE 1, CHLOROPLASTIC"/>
    <property type="match status" value="1"/>
</dbReference>
<evidence type="ECO:0000259" key="5">
    <source>
        <dbReference type="Pfam" id="PF04101"/>
    </source>
</evidence>
<protein>
    <submittedName>
        <fullName evidence="7">UDP-glucuronosyltransferase</fullName>
    </submittedName>
</protein>
<dbReference type="Pfam" id="PF06925">
    <property type="entry name" value="MGDG_synth"/>
    <property type="match status" value="1"/>
</dbReference>